<protein>
    <recommendedName>
        <fullName evidence="3">F-box domain-containing protein</fullName>
    </recommendedName>
</protein>
<evidence type="ECO:0000313" key="2">
    <source>
        <dbReference type="Proteomes" id="UP000247702"/>
    </source>
</evidence>
<proteinExistence type="predicted"/>
<accession>A0A2Z6R635</accession>
<comment type="caution">
    <text evidence="1">The sequence shown here is derived from an EMBL/GenBank/DDBJ whole genome shotgun (WGS) entry which is preliminary data.</text>
</comment>
<gene>
    <name evidence="1" type="ORF">RclHR1_14710005</name>
</gene>
<dbReference type="SUPFAM" id="SSF52047">
    <property type="entry name" value="RNI-like"/>
    <property type="match status" value="1"/>
</dbReference>
<name>A0A2Z6R635_9GLOM</name>
<dbReference type="EMBL" id="BEXD01000526">
    <property type="protein sequence ID" value="GBB88188.1"/>
    <property type="molecule type" value="Genomic_DNA"/>
</dbReference>
<reference evidence="1 2" key="1">
    <citation type="submission" date="2017-11" db="EMBL/GenBank/DDBJ databases">
        <title>The genome of Rhizophagus clarus HR1 reveals common genetic basis of auxotrophy among arbuscular mycorrhizal fungi.</title>
        <authorList>
            <person name="Kobayashi Y."/>
        </authorList>
    </citation>
    <scope>NUCLEOTIDE SEQUENCE [LARGE SCALE GENOMIC DNA]</scope>
    <source>
        <strain evidence="1 2">HR1</strain>
    </source>
</reference>
<dbReference type="AlphaFoldDB" id="A0A2Z6R635"/>
<dbReference type="InterPro" id="IPR032675">
    <property type="entry name" value="LRR_dom_sf"/>
</dbReference>
<sequence>MTNDIISKLRADLRISIIYSMGRDYFINWTSGNKDVDELIQQSQLDAVYYYKCLEWIPFEKFENITYIAKGGFVNREWCRLVVPILWGKYPHYYMSVTEKLSNVILSCLPTSSKQLLFDNNIRLPLTNLSIPLTFNYVSFFKDLKVKTMDNIINLVFKEEILNGFNYSKQRNLLEQEIYKLYISQCKSIKRLEWETSQSLPSFPGALTFFSQLCNLAIDLDFVNPDHLYEMAQICKGLSELFVYNISQDIPGLISLLDVQRNLKNVSLDFQTKKKMCDELFITLARKGSTINDLTLYNSIGVISHSFLTSFINLKDLVIDHDDDRESYEEIKEFQKHLANSNFPNLQYLSIGIDLLSFKELAMLIEKTKGNLSSISVYTSNKSSENTGMLLKTISNHCPKIENLTTNIGSKDLIYVKSLLLNCRNLVNLSFHSLNVNEDIGDELLNILTLFSPKFLTDVTIYGDWKYSIDVLEKFFESYRGRKLRFYIYHNYIGINIRITKEHVGVVKKYYSEGIIIDSNLLDSVYYNLW</sequence>
<keyword evidence="2" id="KW-1185">Reference proteome</keyword>
<dbReference type="Proteomes" id="UP000247702">
    <property type="component" value="Unassembled WGS sequence"/>
</dbReference>
<organism evidence="1 2">
    <name type="scientific">Rhizophagus clarus</name>
    <dbReference type="NCBI Taxonomy" id="94130"/>
    <lineage>
        <taxon>Eukaryota</taxon>
        <taxon>Fungi</taxon>
        <taxon>Fungi incertae sedis</taxon>
        <taxon>Mucoromycota</taxon>
        <taxon>Glomeromycotina</taxon>
        <taxon>Glomeromycetes</taxon>
        <taxon>Glomerales</taxon>
        <taxon>Glomeraceae</taxon>
        <taxon>Rhizophagus</taxon>
    </lineage>
</organism>
<evidence type="ECO:0008006" key="3">
    <source>
        <dbReference type="Google" id="ProtNLM"/>
    </source>
</evidence>
<evidence type="ECO:0000313" key="1">
    <source>
        <dbReference type="EMBL" id="GBB88188.1"/>
    </source>
</evidence>
<dbReference type="Gene3D" id="3.80.10.10">
    <property type="entry name" value="Ribonuclease Inhibitor"/>
    <property type="match status" value="1"/>
</dbReference>